<dbReference type="AlphaFoldDB" id="A8LWL2"/>
<dbReference type="STRING" id="391037.Sare_0100"/>
<sequence length="62" mass="6783">MFDPLRLDDALLGSDDGRTALRAPRPTHADDFWPWFVVLAVGTRAAGAVFGTRARDEQARVG</sequence>
<keyword evidence="1" id="KW-0812">Transmembrane</keyword>
<keyword evidence="1" id="KW-0472">Membrane</keyword>
<feature type="transmembrane region" description="Helical" evidence="1">
    <location>
        <begin position="32"/>
        <end position="50"/>
    </location>
</feature>
<dbReference type="PATRIC" id="fig|391037.6.peg.105"/>
<accession>A8LWL2</accession>
<proteinExistence type="predicted"/>
<dbReference type="KEGG" id="saq:Sare_0100"/>
<dbReference type="HOGENOM" id="CLU_2901554_0_0_11"/>
<dbReference type="EMBL" id="CP000850">
    <property type="protein sequence ID" value="ABV96035.1"/>
    <property type="molecule type" value="Genomic_DNA"/>
</dbReference>
<evidence type="ECO:0000313" key="2">
    <source>
        <dbReference type="EMBL" id="ABV96035.1"/>
    </source>
</evidence>
<gene>
    <name evidence="2" type="ordered locus">Sare_0100</name>
</gene>
<evidence type="ECO:0000256" key="1">
    <source>
        <dbReference type="SAM" id="Phobius"/>
    </source>
</evidence>
<protein>
    <submittedName>
        <fullName evidence="2">Uncharacterized protein</fullName>
    </submittedName>
</protein>
<name>A8LWL2_SALAI</name>
<reference evidence="2" key="1">
    <citation type="submission" date="2007-10" db="EMBL/GenBank/DDBJ databases">
        <title>Complete sequence of Salinispora arenicola CNS-205.</title>
        <authorList>
            <consortium name="US DOE Joint Genome Institute"/>
            <person name="Copeland A."/>
            <person name="Lucas S."/>
            <person name="Lapidus A."/>
            <person name="Barry K."/>
            <person name="Glavina del Rio T."/>
            <person name="Dalin E."/>
            <person name="Tice H."/>
            <person name="Pitluck S."/>
            <person name="Foster B."/>
            <person name="Schmutz J."/>
            <person name="Larimer F."/>
            <person name="Land M."/>
            <person name="Hauser L."/>
            <person name="Kyrpides N."/>
            <person name="Ivanova N."/>
            <person name="Jensen P.R."/>
            <person name="Moore B.S."/>
            <person name="Penn K."/>
            <person name="Jenkins C."/>
            <person name="Udwary D."/>
            <person name="Xiang L."/>
            <person name="Gontang E."/>
            <person name="Richardson P."/>
        </authorList>
    </citation>
    <scope>NUCLEOTIDE SEQUENCE [LARGE SCALE GENOMIC DNA]</scope>
    <source>
        <strain evidence="2">CNS-205</strain>
    </source>
</reference>
<organism evidence="2">
    <name type="scientific">Salinispora arenicola (strain CNS-205)</name>
    <dbReference type="NCBI Taxonomy" id="391037"/>
    <lineage>
        <taxon>Bacteria</taxon>
        <taxon>Bacillati</taxon>
        <taxon>Actinomycetota</taxon>
        <taxon>Actinomycetes</taxon>
        <taxon>Micromonosporales</taxon>
        <taxon>Micromonosporaceae</taxon>
        <taxon>Salinispora</taxon>
    </lineage>
</organism>
<keyword evidence="1" id="KW-1133">Transmembrane helix</keyword>